<proteinExistence type="predicted"/>
<dbReference type="PANTHER" id="PTHR36558:SF1">
    <property type="entry name" value="RESTRICTION ENDONUCLEASE DOMAIN-CONTAINING PROTEIN-RELATED"/>
    <property type="match status" value="1"/>
</dbReference>
<evidence type="ECO:0000313" key="2">
    <source>
        <dbReference type="EMBL" id="TKK70889.1"/>
    </source>
</evidence>
<keyword evidence="2" id="KW-0540">Nuclease</keyword>
<keyword evidence="2" id="KW-0255">Endonuclease</keyword>
<reference evidence="2 3" key="1">
    <citation type="submission" date="2019-05" db="EMBL/GenBank/DDBJ databases">
        <title>Panacibacter sp. strain 17mud1-8 Genome sequencing and assembly.</title>
        <authorList>
            <person name="Chhetri G."/>
        </authorList>
    </citation>
    <scope>NUCLEOTIDE SEQUENCE [LARGE SCALE GENOMIC DNA]</scope>
    <source>
        <strain evidence="2 3">17mud1-8</strain>
    </source>
</reference>
<dbReference type="GO" id="GO:0004519">
    <property type="term" value="F:endonuclease activity"/>
    <property type="evidence" value="ECO:0007669"/>
    <property type="project" value="UniProtKB-KW"/>
</dbReference>
<dbReference type="InterPro" id="IPR012296">
    <property type="entry name" value="Nuclease_put_TT1808"/>
</dbReference>
<keyword evidence="3" id="KW-1185">Reference proteome</keyword>
<protein>
    <submittedName>
        <fullName evidence="2">Uma2 family endonuclease</fullName>
    </submittedName>
</protein>
<dbReference type="InterPro" id="IPR008538">
    <property type="entry name" value="Uma2"/>
</dbReference>
<dbReference type="CDD" id="cd06260">
    <property type="entry name" value="DUF820-like"/>
    <property type="match status" value="1"/>
</dbReference>
<dbReference type="EMBL" id="SZQL01000002">
    <property type="protein sequence ID" value="TKK70889.1"/>
    <property type="molecule type" value="Genomic_DNA"/>
</dbReference>
<feature type="domain" description="Putative restriction endonuclease" evidence="1">
    <location>
        <begin position="6"/>
        <end position="83"/>
    </location>
</feature>
<sequence>MVFTGLDWKISNETVVRPDVMIVCGKIETDYLEFPPALIVEILSSTSLVKNRNIKFELYRENGVKYYIMADYTKETVEVFELIDN</sequence>
<dbReference type="RefSeq" id="WP_137260488.1">
    <property type="nucleotide sequence ID" value="NZ_SZQL01000002.1"/>
</dbReference>
<dbReference type="OrthoDB" id="9808428at2"/>
<gene>
    <name evidence="2" type="ORF">FC093_04125</name>
</gene>
<dbReference type="Gene3D" id="3.90.1570.10">
    <property type="entry name" value="tt1808, chain A"/>
    <property type="match status" value="1"/>
</dbReference>
<keyword evidence="2" id="KW-0378">Hydrolase</keyword>
<dbReference type="SUPFAM" id="SSF52980">
    <property type="entry name" value="Restriction endonuclease-like"/>
    <property type="match status" value="1"/>
</dbReference>
<dbReference type="InterPro" id="IPR011335">
    <property type="entry name" value="Restrct_endonuc-II-like"/>
</dbReference>
<dbReference type="AlphaFoldDB" id="A0A4U3L8P8"/>
<name>A0A4U3L8P8_9BACT</name>
<organism evidence="2 3">
    <name type="scientific">Ilyomonas limi</name>
    <dbReference type="NCBI Taxonomy" id="2575867"/>
    <lineage>
        <taxon>Bacteria</taxon>
        <taxon>Pseudomonadati</taxon>
        <taxon>Bacteroidota</taxon>
        <taxon>Chitinophagia</taxon>
        <taxon>Chitinophagales</taxon>
        <taxon>Chitinophagaceae</taxon>
        <taxon>Ilyomonas</taxon>
    </lineage>
</organism>
<comment type="caution">
    <text evidence="2">The sequence shown here is derived from an EMBL/GenBank/DDBJ whole genome shotgun (WGS) entry which is preliminary data.</text>
</comment>
<dbReference type="Pfam" id="PF05685">
    <property type="entry name" value="Uma2"/>
    <property type="match status" value="1"/>
</dbReference>
<dbReference type="Proteomes" id="UP000305848">
    <property type="component" value="Unassembled WGS sequence"/>
</dbReference>
<evidence type="ECO:0000313" key="3">
    <source>
        <dbReference type="Proteomes" id="UP000305848"/>
    </source>
</evidence>
<dbReference type="PANTHER" id="PTHR36558">
    <property type="entry name" value="GLR1098 PROTEIN"/>
    <property type="match status" value="1"/>
</dbReference>
<evidence type="ECO:0000259" key="1">
    <source>
        <dbReference type="Pfam" id="PF05685"/>
    </source>
</evidence>
<accession>A0A4U3L8P8</accession>